<dbReference type="InterPro" id="IPR013083">
    <property type="entry name" value="Znf_RING/FYVE/PHD"/>
</dbReference>
<dbReference type="PROSITE" id="PS50853">
    <property type="entry name" value="FN3"/>
    <property type="match status" value="1"/>
</dbReference>
<gene>
    <name evidence="9" type="primary">LOC136071910</name>
</gene>
<dbReference type="InterPro" id="IPR050617">
    <property type="entry name" value="E3_ligase_FN3/SPRY"/>
</dbReference>
<feature type="domain" description="B box-type" evidence="6">
    <location>
        <begin position="127"/>
        <end position="165"/>
    </location>
</feature>
<evidence type="ECO:0000256" key="1">
    <source>
        <dbReference type="ARBA" id="ARBA00022723"/>
    </source>
</evidence>
<evidence type="ECO:0000256" key="4">
    <source>
        <dbReference type="PROSITE-ProRule" id="PRU00024"/>
    </source>
</evidence>
<dbReference type="Pfam" id="PF00643">
    <property type="entry name" value="zf-B_box"/>
    <property type="match status" value="1"/>
</dbReference>
<keyword evidence="8" id="KW-1185">Reference proteome</keyword>
<feature type="domain" description="Fibronectin type-III" evidence="7">
    <location>
        <begin position="337"/>
        <end position="428"/>
    </location>
</feature>
<dbReference type="Gene3D" id="2.60.120.920">
    <property type="match status" value="1"/>
</dbReference>
<dbReference type="RefSeq" id="XP_065653783.1">
    <property type="nucleotide sequence ID" value="XM_065797711.1"/>
</dbReference>
<sequence length="1089" mass="124640">MDEFNCNFCEKIFNDPVLLPCGDAVCKKCLKSHLKLNHVTKHFSSNNIYSDEENKYFCPLCNAKFRLAEGVDSLPKYGVISKMINESHPNEGCDYNYCCGSFHFQNGTKNSHRITSVQENSFDCYHFCRYHSDEKKKLLCLECGVCICFLCKEIGYHKNHATALVTNRCDTDVNKLFKNKQSCQYKSAEVTMNLQKMEQFVFDIKQSGLITEANVNRECDQLIDLIEVNRARMLEELDKKYCSVLKMLNTNLDMLLLDYNNLLKIQDIISYAISCKDPVAILESMPAIEKRYKELTSKTNENISLCKKLRKVIPFKGMVVDSQSARKTLKRFYWLAPPRAPHFQIDACIMENNKIQLVWKQSVDRINKFYLEKSNDGIEFELIYEGEKHFFECVNLKYNEQVYFSVYASNQAGIGSRSKMISFKTCEGFTFKIDETKTHPTVKVSNDLLSFQVKHNVGWEIKNTDGREIFTNAIVKSGKHHWQVKVDHIVMKKDAQGSISIGVLSDTNTEKQNSLVYMLQFNRSNLNKKDSNKLMSCMESPSDLIDQNLSFVLDLDNMYFDVFMNGQVQTPNLLSKHSFENIDKCGYSVFVNVNNLCVKMSFINSLKMPLSPPDSPIFFEEECHSINLGISYKWHSNGIDCYYLEIVKDKNSFGEVQPVYRGTSGYFLYETENYNETIYARLFALNIVGMSPPSKIVTVSTSNGINFSFEQIKEKSLKYLDENCSVEYSSNIPVLLFGNYIVNRGVHFWRFQLEQVKGKCSKIGLGLAKYGILKQDYGLADSCVIMVSKVPQNDAFCQTIYIADKYLNQSEIAFLVDMNSRKLYCYLNGILLIQKKDLQFNVNQICSFVDVPTNVVPCLLLVGNVKVSLKCNLSVPTVPAPSFFKYFVCENISCHYEWAPSSRAGSYTNYFILKVAVLSATTEQLPKDEKFKIVYKGSRTNYVLHPVKYNSKIIATVISVNYAGESMESERVILYSAKGIGISKLQLNDPILGEDDFTYAVQIIEHPKVILSHTKHRHQLRMDKSKACGLVVTVDVNLDEHWSNIYLNGTRVINDVDDHEKPTFDCVYGEFYPAVSLYGSRVKLSIVNN</sequence>
<organism evidence="8 9">
    <name type="scientific">Hydra vulgaris</name>
    <name type="common">Hydra</name>
    <name type="synonym">Hydra attenuata</name>
    <dbReference type="NCBI Taxonomy" id="6087"/>
    <lineage>
        <taxon>Eukaryota</taxon>
        <taxon>Metazoa</taxon>
        <taxon>Cnidaria</taxon>
        <taxon>Hydrozoa</taxon>
        <taxon>Hydroidolina</taxon>
        <taxon>Anthoathecata</taxon>
        <taxon>Aplanulata</taxon>
        <taxon>Hydridae</taxon>
        <taxon>Hydra</taxon>
    </lineage>
</organism>
<dbReference type="PROSITE" id="PS50089">
    <property type="entry name" value="ZF_RING_2"/>
    <property type="match status" value="1"/>
</dbReference>
<dbReference type="PANTHER" id="PTHR24099:SF5">
    <property type="entry name" value="FSD1-LIKE PROTEIN"/>
    <property type="match status" value="1"/>
</dbReference>
<reference evidence="9" key="1">
    <citation type="submission" date="2025-08" db="UniProtKB">
        <authorList>
            <consortium name="RefSeq"/>
        </authorList>
    </citation>
    <scope>IDENTIFICATION</scope>
</reference>
<keyword evidence="2 4" id="KW-0863">Zinc-finger</keyword>
<proteinExistence type="predicted"/>
<name>A0ABM4BX33_HYDVU</name>
<dbReference type="GeneID" id="136071910"/>
<dbReference type="CDD" id="cd19774">
    <property type="entry name" value="Bbox2_TRIM23_C-IX_rpt2"/>
    <property type="match status" value="1"/>
</dbReference>
<evidence type="ECO:0000259" key="5">
    <source>
        <dbReference type="PROSITE" id="PS50089"/>
    </source>
</evidence>
<dbReference type="InterPro" id="IPR043136">
    <property type="entry name" value="B30.2/SPRY_sf"/>
</dbReference>
<evidence type="ECO:0000256" key="2">
    <source>
        <dbReference type="ARBA" id="ARBA00022771"/>
    </source>
</evidence>
<dbReference type="Gene3D" id="3.30.40.10">
    <property type="entry name" value="Zinc/RING finger domain, C3HC4 (zinc finger)"/>
    <property type="match status" value="1"/>
</dbReference>
<dbReference type="SUPFAM" id="SSF57850">
    <property type="entry name" value="RING/U-box"/>
    <property type="match status" value="1"/>
</dbReference>
<evidence type="ECO:0000313" key="9">
    <source>
        <dbReference type="RefSeq" id="XP_065653783.1"/>
    </source>
</evidence>
<evidence type="ECO:0000259" key="7">
    <source>
        <dbReference type="PROSITE" id="PS50853"/>
    </source>
</evidence>
<dbReference type="InterPro" id="IPR001841">
    <property type="entry name" value="Znf_RING"/>
</dbReference>
<evidence type="ECO:0000259" key="6">
    <source>
        <dbReference type="PROSITE" id="PS50119"/>
    </source>
</evidence>
<dbReference type="SUPFAM" id="SSF57845">
    <property type="entry name" value="B-box zinc-binding domain"/>
    <property type="match status" value="1"/>
</dbReference>
<feature type="domain" description="RING-type" evidence="5">
    <location>
        <begin position="6"/>
        <end position="62"/>
    </location>
</feature>
<dbReference type="PANTHER" id="PTHR24099">
    <property type="entry name" value="E3 UBIQUITIN-PROTEIN LIGASE TRIM36-RELATED"/>
    <property type="match status" value="1"/>
</dbReference>
<dbReference type="Gene3D" id="2.60.40.10">
    <property type="entry name" value="Immunoglobulins"/>
    <property type="match status" value="1"/>
</dbReference>
<evidence type="ECO:0000256" key="3">
    <source>
        <dbReference type="ARBA" id="ARBA00022833"/>
    </source>
</evidence>
<keyword evidence="1" id="KW-0479">Metal-binding</keyword>
<accession>A0ABM4BX33</accession>
<dbReference type="InterPro" id="IPR013783">
    <property type="entry name" value="Ig-like_fold"/>
</dbReference>
<dbReference type="InterPro" id="IPR003961">
    <property type="entry name" value="FN3_dom"/>
</dbReference>
<dbReference type="PROSITE" id="PS50119">
    <property type="entry name" value="ZF_BBOX"/>
    <property type="match status" value="1"/>
</dbReference>
<evidence type="ECO:0000313" key="8">
    <source>
        <dbReference type="Proteomes" id="UP001652625"/>
    </source>
</evidence>
<dbReference type="InterPro" id="IPR000315">
    <property type="entry name" value="Znf_B-box"/>
</dbReference>
<dbReference type="Gene3D" id="3.30.160.60">
    <property type="entry name" value="Classic Zinc Finger"/>
    <property type="match status" value="1"/>
</dbReference>
<dbReference type="SUPFAM" id="SSF49265">
    <property type="entry name" value="Fibronectin type III"/>
    <property type="match status" value="1"/>
</dbReference>
<keyword evidence="3" id="KW-0862">Zinc</keyword>
<protein>
    <submittedName>
        <fullName evidence="9">Probable E3 ubiquitin-protein ligase MID2 isoform X2</fullName>
    </submittedName>
</protein>
<dbReference type="Proteomes" id="UP001652625">
    <property type="component" value="Chromosome 05"/>
</dbReference>
<dbReference type="InterPro" id="IPR036116">
    <property type="entry name" value="FN3_sf"/>
</dbReference>